<protein>
    <submittedName>
        <fullName evidence="1">N-formylglutamate amidohydrolase</fullName>
    </submittedName>
</protein>
<reference evidence="1 2" key="1">
    <citation type="submission" date="2022-02" db="EMBL/GenBank/DDBJ databases">
        <authorList>
            <person name="Min J."/>
        </authorList>
    </citation>
    <scope>NUCLEOTIDE SEQUENCE [LARGE SCALE GENOMIC DNA]</scope>
    <source>
        <strain evidence="1 2">GR10-1</strain>
    </source>
</reference>
<name>A0ABS9SMH3_9BACT</name>
<keyword evidence="2" id="KW-1185">Reference proteome</keyword>
<evidence type="ECO:0000313" key="2">
    <source>
        <dbReference type="Proteomes" id="UP001202248"/>
    </source>
</evidence>
<organism evidence="1 2">
    <name type="scientific">Niabella ginsengisoli</name>
    <dbReference type="NCBI Taxonomy" id="522298"/>
    <lineage>
        <taxon>Bacteria</taxon>
        <taxon>Pseudomonadati</taxon>
        <taxon>Bacteroidota</taxon>
        <taxon>Chitinophagia</taxon>
        <taxon>Chitinophagales</taxon>
        <taxon>Chitinophagaceae</taxon>
        <taxon>Niabella</taxon>
    </lineage>
</organism>
<evidence type="ECO:0000313" key="1">
    <source>
        <dbReference type="EMBL" id="MCH5599359.1"/>
    </source>
</evidence>
<dbReference type="Pfam" id="PF05013">
    <property type="entry name" value="FGase"/>
    <property type="match status" value="1"/>
</dbReference>
<dbReference type="RefSeq" id="WP_240831185.1">
    <property type="nucleotide sequence ID" value="NZ_JAKWBL010000003.1"/>
</dbReference>
<sequence length="265" mass="30627">MTADNFFTITNRNTPIIVFALHDGHGIEDSLRDYLLLDEQACAREEDPYTGYMISDLPVTTVIVHSSRFQLDLNRAKDKSIYKKPEDAWGLNVWKNLPDSSVQELHKKYDIFYSAIAHLIEEAITAHGYFFILDVHSYNHKRDNSFEEAPVDTHPEINLGTAYNKTKWKNTCDRFAEFLSKEKILDHAIDARQNIIFKGGGFAQWVIENYGAQGAVFSIEFKKTFMDEWTGIANIPHINELKKLLALSVSFLYKERKQEKEDVKQ</sequence>
<dbReference type="Gene3D" id="3.40.630.40">
    <property type="entry name" value="Zn-dependent exopeptidases"/>
    <property type="match status" value="1"/>
</dbReference>
<dbReference type="SUPFAM" id="SSF53187">
    <property type="entry name" value="Zn-dependent exopeptidases"/>
    <property type="match status" value="1"/>
</dbReference>
<dbReference type="Proteomes" id="UP001202248">
    <property type="component" value="Unassembled WGS sequence"/>
</dbReference>
<dbReference type="InterPro" id="IPR007709">
    <property type="entry name" value="N-FG_amidohydro"/>
</dbReference>
<dbReference type="EMBL" id="JAKWBL010000003">
    <property type="protein sequence ID" value="MCH5599359.1"/>
    <property type="molecule type" value="Genomic_DNA"/>
</dbReference>
<gene>
    <name evidence="1" type="ORF">MKP09_16295</name>
</gene>
<accession>A0ABS9SMH3</accession>
<proteinExistence type="predicted"/>
<comment type="caution">
    <text evidence="1">The sequence shown here is derived from an EMBL/GenBank/DDBJ whole genome shotgun (WGS) entry which is preliminary data.</text>
</comment>